<keyword evidence="3" id="KW-0227">DNA damage</keyword>
<keyword evidence="5" id="KW-0539">Nucleus</keyword>
<feature type="domain" description="BRCT" evidence="7">
    <location>
        <begin position="227"/>
        <end position="295"/>
    </location>
</feature>
<dbReference type="InterPro" id="IPR036420">
    <property type="entry name" value="BRCT_dom_sf"/>
</dbReference>
<evidence type="ECO:0000256" key="2">
    <source>
        <dbReference type="ARBA" id="ARBA00022737"/>
    </source>
</evidence>
<protein>
    <recommendedName>
        <fullName evidence="7">BRCT domain-containing protein</fullName>
    </recommendedName>
</protein>
<dbReference type="Proteomes" id="UP000681720">
    <property type="component" value="Unassembled WGS sequence"/>
</dbReference>
<feature type="domain" description="BRCT" evidence="7">
    <location>
        <begin position="314"/>
        <end position="422"/>
    </location>
</feature>
<dbReference type="GO" id="GO:0004842">
    <property type="term" value="F:ubiquitin-protein transferase activity"/>
    <property type="evidence" value="ECO:0007669"/>
    <property type="project" value="TreeGrafter"/>
</dbReference>
<evidence type="ECO:0000256" key="1">
    <source>
        <dbReference type="ARBA" id="ARBA00004123"/>
    </source>
</evidence>
<name>A0A8S2NGJ9_9BILA</name>
<evidence type="ECO:0000256" key="3">
    <source>
        <dbReference type="ARBA" id="ARBA00022763"/>
    </source>
</evidence>
<dbReference type="InterPro" id="IPR001357">
    <property type="entry name" value="BRCT_dom"/>
</dbReference>
<keyword evidence="4" id="KW-0234">DNA repair</keyword>
<dbReference type="GO" id="GO:0000724">
    <property type="term" value="P:double-strand break repair via homologous recombination"/>
    <property type="evidence" value="ECO:0007669"/>
    <property type="project" value="TreeGrafter"/>
</dbReference>
<dbReference type="GO" id="GO:0031436">
    <property type="term" value="C:BRCA1-BARD1 complex"/>
    <property type="evidence" value="ECO:0007669"/>
    <property type="project" value="TreeGrafter"/>
</dbReference>
<dbReference type="InterPro" id="IPR031099">
    <property type="entry name" value="BRCA1-associated"/>
</dbReference>
<keyword evidence="2" id="KW-0677">Repeat</keyword>
<evidence type="ECO:0000256" key="6">
    <source>
        <dbReference type="SAM" id="MobiDB-lite"/>
    </source>
</evidence>
<evidence type="ECO:0000259" key="7">
    <source>
        <dbReference type="PROSITE" id="PS50172"/>
    </source>
</evidence>
<proteinExistence type="predicted"/>
<organism evidence="8 9">
    <name type="scientific">Rotaria magnacalcarata</name>
    <dbReference type="NCBI Taxonomy" id="392030"/>
    <lineage>
        <taxon>Eukaryota</taxon>
        <taxon>Metazoa</taxon>
        <taxon>Spiralia</taxon>
        <taxon>Gnathifera</taxon>
        <taxon>Rotifera</taxon>
        <taxon>Eurotatoria</taxon>
        <taxon>Bdelloidea</taxon>
        <taxon>Philodinida</taxon>
        <taxon>Philodinidae</taxon>
        <taxon>Rotaria</taxon>
    </lineage>
</organism>
<reference evidence="8" key="1">
    <citation type="submission" date="2021-02" db="EMBL/GenBank/DDBJ databases">
        <authorList>
            <person name="Nowell W R."/>
        </authorList>
    </citation>
    <scope>NUCLEOTIDE SEQUENCE</scope>
</reference>
<evidence type="ECO:0000313" key="8">
    <source>
        <dbReference type="EMBL" id="CAF4000081.1"/>
    </source>
</evidence>
<evidence type="ECO:0000313" key="9">
    <source>
        <dbReference type="Proteomes" id="UP000681720"/>
    </source>
</evidence>
<dbReference type="Gene3D" id="3.40.50.10190">
    <property type="entry name" value="BRCT domain"/>
    <property type="match status" value="2"/>
</dbReference>
<dbReference type="AlphaFoldDB" id="A0A8S2NGJ9"/>
<comment type="subcellular location">
    <subcellularLocation>
        <location evidence="1">Nucleus</location>
    </subcellularLocation>
</comment>
<comment type="caution">
    <text evidence="8">The sequence shown here is derived from an EMBL/GenBank/DDBJ whole genome shotgun (WGS) entry which is preliminary data.</text>
</comment>
<dbReference type="EMBL" id="CAJOBJ010004430">
    <property type="protein sequence ID" value="CAF4000081.1"/>
    <property type="molecule type" value="Genomic_DNA"/>
</dbReference>
<dbReference type="Pfam" id="PF00533">
    <property type="entry name" value="BRCT"/>
    <property type="match status" value="1"/>
</dbReference>
<gene>
    <name evidence="8" type="ORF">GIL414_LOCUS11707</name>
</gene>
<dbReference type="GO" id="GO:0045944">
    <property type="term" value="P:positive regulation of transcription by RNA polymerase II"/>
    <property type="evidence" value="ECO:0007669"/>
    <property type="project" value="TreeGrafter"/>
</dbReference>
<evidence type="ECO:0000256" key="5">
    <source>
        <dbReference type="ARBA" id="ARBA00023242"/>
    </source>
</evidence>
<feature type="region of interest" description="Disordered" evidence="6">
    <location>
        <begin position="152"/>
        <end position="178"/>
    </location>
</feature>
<dbReference type="PANTHER" id="PTHR13763">
    <property type="entry name" value="BREAST CANCER TYPE 1 SUSCEPTIBILITY PROTEIN BRCA1"/>
    <property type="match status" value="1"/>
</dbReference>
<dbReference type="PROSITE" id="PS50172">
    <property type="entry name" value="BRCT"/>
    <property type="match status" value="2"/>
</dbReference>
<dbReference type="GO" id="GO:0070531">
    <property type="term" value="C:BRCA1-A complex"/>
    <property type="evidence" value="ECO:0007669"/>
    <property type="project" value="TreeGrafter"/>
</dbReference>
<accession>A0A8S2NGJ9</accession>
<evidence type="ECO:0000256" key="4">
    <source>
        <dbReference type="ARBA" id="ARBA00023204"/>
    </source>
</evidence>
<dbReference type="PANTHER" id="PTHR13763:SF0">
    <property type="entry name" value="BREAST CANCER TYPE 1 SUSCEPTIBILITY PROTEIN"/>
    <property type="match status" value="1"/>
</dbReference>
<sequence>MKKLEEPSLSTLKSQTQTIETQVGEAALGPIYPTQTRKTHRRTMKQITQSEISQQQSLKQMKLEYKLKLVKIHRLFMIARCSKLERLFMEKMSRFINFVPALPNAHSSIIIPENHHRRRMVQSYSRLRRFRARRKTHHRMVIRCISNNESTTVEEISDETTTESENQPKENVEIPQEQNKSIPSIVAPDLDENLVSITMAIEKTLEAIDDLSSIEKLDTTTSQFRLFITRFGFSTSPTVDSSTTHIIVNENSSLVCSLTGKIIQGIACHLFIVSNRWLNDCLALEIIVDERPYEIRGYTSLGADHGGMRRSRLIPSYLLEKYSIYLRCSPNDCARLQTIEQVQELVELCGAKLVRNFSEIKTIDNERQMVLVLGINGFSGGDNKPKALLDACQQFNVRCVNIYWLLISIAKFDVQPLENYDINQI</sequence>
<dbReference type="SUPFAM" id="SSF52113">
    <property type="entry name" value="BRCT domain"/>
    <property type="match status" value="2"/>
</dbReference>